<gene>
    <name evidence="2" type="ORF">K7J14_08265</name>
</gene>
<dbReference type="Proteomes" id="UP001198163">
    <property type="component" value="Unassembled WGS sequence"/>
</dbReference>
<dbReference type="AlphaFoldDB" id="A0AAE3EJN5"/>
<evidence type="ECO:0000313" key="2">
    <source>
        <dbReference type="EMBL" id="MCD1654698.1"/>
    </source>
</evidence>
<comment type="caution">
    <text evidence="2">The sequence shown here is derived from an EMBL/GenBank/DDBJ whole genome shotgun (WGS) entry which is preliminary data.</text>
</comment>
<evidence type="ECO:0000313" key="3">
    <source>
        <dbReference type="Proteomes" id="UP001198163"/>
    </source>
</evidence>
<proteinExistence type="predicted"/>
<keyword evidence="3" id="KW-1185">Reference proteome</keyword>
<organism evidence="2 3">
    <name type="scientific">Teretinema zuelzerae</name>
    <dbReference type="NCBI Taxonomy" id="156"/>
    <lineage>
        <taxon>Bacteria</taxon>
        <taxon>Pseudomonadati</taxon>
        <taxon>Spirochaetota</taxon>
        <taxon>Spirochaetia</taxon>
        <taxon>Spirochaetales</taxon>
        <taxon>Treponemataceae</taxon>
        <taxon>Teretinema</taxon>
    </lineage>
</organism>
<name>A0AAE3EJN5_9SPIR</name>
<feature type="chain" id="PRO_5042211565" evidence="1">
    <location>
        <begin position="23"/>
        <end position="205"/>
    </location>
</feature>
<keyword evidence="1" id="KW-0732">Signal</keyword>
<accession>A0AAE3EJN5</accession>
<sequence length="205" mass="23480">MKSILPLASACFVLFSSFSAFSQENAQPSYARTGRDSTILVTGDEWILEEYDQLTRPSSALTWVNNAITVETSWVYEGNSSIPTFRIDTKETETIEQKWDSAGNPVSRESKDAEGSILERESWTWDEQNRLTSYEKSAGAVVTRKEIRYSDEPYLKTVDFFRNSAMQSRSVYTDEDDWTETIYRNGLEILTIEWVDGIRTGMVSR</sequence>
<feature type="signal peptide" evidence="1">
    <location>
        <begin position="1"/>
        <end position="22"/>
    </location>
</feature>
<dbReference type="EMBL" id="JAINWA010000003">
    <property type="protein sequence ID" value="MCD1654698.1"/>
    <property type="molecule type" value="Genomic_DNA"/>
</dbReference>
<protein>
    <submittedName>
        <fullName evidence="2">Uncharacterized protein</fullName>
    </submittedName>
</protein>
<dbReference type="RefSeq" id="WP_230755180.1">
    <property type="nucleotide sequence ID" value="NZ_JAINWA010000003.1"/>
</dbReference>
<evidence type="ECO:0000256" key="1">
    <source>
        <dbReference type="SAM" id="SignalP"/>
    </source>
</evidence>
<reference evidence="2" key="1">
    <citation type="submission" date="2021-08" db="EMBL/GenBank/DDBJ databases">
        <title>Comparative analyses of Brucepasteria parasyntrophica and Teretinema zuelzerae.</title>
        <authorList>
            <person name="Song Y."/>
            <person name="Brune A."/>
        </authorList>
    </citation>
    <scope>NUCLEOTIDE SEQUENCE</scope>
    <source>
        <strain evidence="2">DSM 1903</strain>
    </source>
</reference>